<reference evidence="2 3" key="1">
    <citation type="submission" date="2021-06" db="EMBL/GenBank/DDBJ databases">
        <title>A haploid diamondback moth (Plutella xylostella L.) genome assembly resolves 31 chromosomes and identifies a diamide resistance mutation.</title>
        <authorList>
            <person name="Ward C.M."/>
            <person name="Perry K.D."/>
            <person name="Baker G."/>
            <person name="Powis K."/>
            <person name="Heckel D.G."/>
            <person name="Baxter S.W."/>
        </authorList>
    </citation>
    <scope>NUCLEOTIDE SEQUENCE [LARGE SCALE GENOMIC DNA]</scope>
    <source>
        <strain evidence="2 3">LV</strain>
        <tissue evidence="2">Single pupa</tissue>
    </source>
</reference>
<dbReference type="EMBL" id="JAHIBW010000011">
    <property type="protein sequence ID" value="KAG7306893.1"/>
    <property type="molecule type" value="Genomic_DNA"/>
</dbReference>
<dbReference type="Proteomes" id="UP000823941">
    <property type="component" value="Chromosome 11"/>
</dbReference>
<protein>
    <recommendedName>
        <fullName evidence="4">Gag-like protein</fullName>
    </recommendedName>
</protein>
<accession>A0ABQ7QPB5</accession>
<evidence type="ECO:0000313" key="2">
    <source>
        <dbReference type="EMBL" id="KAG7306893.1"/>
    </source>
</evidence>
<gene>
    <name evidence="2" type="ORF">JYU34_008366</name>
</gene>
<evidence type="ECO:0000313" key="3">
    <source>
        <dbReference type="Proteomes" id="UP000823941"/>
    </source>
</evidence>
<evidence type="ECO:0000256" key="1">
    <source>
        <dbReference type="SAM" id="MobiDB-lite"/>
    </source>
</evidence>
<name>A0ABQ7QPB5_PLUXY</name>
<proteinExistence type="predicted"/>
<organism evidence="2 3">
    <name type="scientific">Plutella xylostella</name>
    <name type="common">Diamondback moth</name>
    <name type="synonym">Plutella maculipennis</name>
    <dbReference type="NCBI Taxonomy" id="51655"/>
    <lineage>
        <taxon>Eukaryota</taxon>
        <taxon>Metazoa</taxon>
        <taxon>Ecdysozoa</taxon>
        <taxon>Arthropoda</taxon>
        <taxon>Hexapoda</taxon>
        <taxon>Insecta</taxon>
        <taxon>Pterygota</taxon>
        <taxon>Neoptera</taxon>
        <taxon>Endopterygota</taxon>
        <taxon>Lepidoptera</taxon>
        <taxon>Glossata</taxon>
        <taxon>Ditrysia</taxon>
        <taxon>Yponomeutoidea</taxon>
        <taxon>Plutellidae</taxon>
        <taxon>Plutella</taxon>
    </lineage>
</organism>
<keyword evidence="3" id="KW-1185">Reference proteome</keyword>
<sequence length="517" mass="59140">MDNTKLPSSCSESEEIQSLFNDCEGDKVCTYEDSVQMECQMNIERSTGKRPRPPSNETDGDDNDGFITVQRKPKRIFRTASKGSIEEKIYEVCLSSKSCLPKQVGLAKLLKSLGIQNIMKINSKGPYRAFITFGSKEDAEKLIKCEKLIEMGYKCQFTSEVSLVFGVIREVDLDIDEKELLNEISCEQEIVSVRRLKRLNELREWIDSETVRIGFKSPIVPTYVSVFGASFKVDSYTFLVSQCSGCWKYGHSIKFCPTKKIKCPKCGKDHVNCETTDFFCINCKGAHMALDKCCPMFIKEKKIRDIMCHDNVTYKKAVEIYLCTMKTSKESDVVQNIVEKEIRHSNIPPNIGVVGKNEGQNITLNKSYRDVLVPKAYVIHDNNKVTDSCSDSEIEINGAKTCKKPNTNKNKKKQRQGIDELANIMQEHSYAGNSGNTVQVEENEYKKDQRQNKTKEKQLWFRELFQRLKEIIFSKSSIEEKIFSMLKVVVEKISSFVMNMFTECDLIQRMFSGLYNG</sequence>
<feature type="region of interest" description="Disordered" evidence="1">
    <location>
        <begin position="40"/>
        <end position="65"/>
    </location>
</feature>
<comment type="caution">
    <text evidence="2">The sequence shown here is derived from an EMBL/GenBank/DDBJ whole genome shotgun (WGS) entry which is preliminary data.</text>
</comment>
<evidence type="ECO:0008006" key="4">
    <source>
        <dbReference type="Google" id="ProtNLM"/>
    </source>
</evidence>